<feature type="transmembrane region" description="Helical" evidence="4">
    <location>
        <begin position="314"/>
        <end position="333"/>
    </location>
</feature>
<evidence type="ECO:0000313" key="6">
    <source>
        <dbReference type="EMBL" id="MBB2187777.1"/>
    </source>
</evidence>
<feature type="transmembrane region" description="Helical" evidence="4">
    <location>
        <begin position="12"/>
        <end position="32"/>
    </location>
</feature>
<reference evidence="7 8" key="1">
    <citation type="submission" date="2018-07" db="EMBL/GenBank/DDBJ databases">
        <title>Genomic Encyclopedia of Type Strains, Phase IV (KMG-IV): sequencing the most valuable type-strain genomes for metagenomic binning, comparative biology and taxonomic classification.</title>
        <authorList>
            <person name="Goeker M."/>
        </authorList>
    </citation>
    <scope>NUCLEOTIDE SEQUENCE [LARGE SCALE GENOMIC DNA]</scope>
    <source>
        <strain evidence="7 8">DSM 5603</strain>
    </source>
</reference>
<keyword evidence="1 4" id="KW-0812">Transmembrane</keyword>
<feature type="transmembrane region" description="Helical" evidence="4">
    <location>
        <begin position="287"/>
        <end position="308"/>
    </location>
</feature>
<feature type="transmembrane region" description="Helical" evidence="4">
    <location>
        <begin position="81"/>
        <end position="99"/>
    </location>
</feature>
<evidence type="ECO:0000256" key="3">
    <source>
        <dbReference type="ARBA" id="ARBA00023136"/>
    </source>
</evidence>
<feature type="transmembrane region" description="Helical" evidence="4">
    <location>
        <begin position="105"/>
        <end position="126"/>
    </location>
</feature>
<evidence type="ECO:0000256" key="4">
    <source>
        <dbReference type="SAM" id="Phobius"/>
    </source>
</evidence>
<feature type="domain" description="Major facilitator superfamily (MFS) profile" evidence="5">
    <location>
        <begin position="15"/>
        <end position="397"/>
    </location>
</feature>
<sequence>MTASSASSAPAGAGIIRLIACAAGLVVANIYYAQPLIGLIGPDIGLAPAWLGSIVMLTQLGYGCGMIGLVSLADILENRRLVLVALGGLALTLLASAFARSAGAFLVLAFAIGVFATATQVLVPLASHLSAEKDRGRVVGTVMGGLIGGIMLARPFSSVVADHAGWHAVFLISCVMTLLLMVGLARGLPRRQPVHDGLTYGHILASLPGILRETPLLRRRAFYQGSVFAAFNIFWTAVPLQLASAPFHLGQTGIALFALAGAGGALAAPLAGRLADRGLTNAATTGAMLLVAGGFALGLVAVTAHALVPLAVAAIVLDAGVQTNQVVSMRAIYLLRPEIRGRLNALFMTIVFLCGAAGSVLAAALFHHGGWQAVSLAGAVLPLIALGRQVVAGETTRPRA</sequence>
<accession>A0A370G0A1</accession>
<feature type="transmembrane region" description="Helical" evidence="4">
    <location>
        <begin position="163"/>
        <end position="185"/>
    </location>
</feature>
<evidence type="ECO:0000313" key="7">
    <source>
        <dbReference type="EMBL" id="RDI37321.1"/>
    </source>
</evidence>
<evidence type="ECO:0000259" key="5">
    <source>
        <dbReference type="PROSITE" id="PS50850"/>
    </source>
</evidence>
<name>A0A370G0A1_GLULI</name>
<proteinExistence type="predicted"/>
<feature type="transmembrane region" description="Helical" evidence="4">
    <location>
        <begin position="371"/>
        <end position="391"/>
    </location>
</feature>
<dbReference type="InterPro" id="IPR011701">
    <property type="entry name" value="MFS"/>
</dbReference>
<dbReference type="PROSITE" id="PS50850">
    <property type="entry name" value="MFS"/>
    <property type="match status" value="1"/>
</dbReference>
<dbReference type="Pfam" id="PF07690">
    <property type="entry name" value="MFS_1"/>
    <property type="match status" value="2"/>
</dbReference>
<dbReference type="Proteomes" id="UP000254958">
    <property type="component" value="Unassembled WGS sequence"/>
</dbReference>
<evidence type="ECO:0000256" key="1">
    <source>
        <dbReference type="ARBA" id="ARBA00022692"/>
    </source>
</evidence>
<feature type="transmembrane region" description="Helical" evidence="4">
    <location>
        <begin position="138"/>
        <end position="157"/>
    </location>
</feature>
<comment type="caution">
    <text evidence="7">The sequence shown here is derived from an EMBL/GenBank/DDBJ whole genome shotgun (WGS) entry which is preliminary data.</text>
</comment>
<feature type="transmembrane region" description="Helical" evidence="4">
    <location>
        <begin position="345"/>
        <end position="365"/>
    </location>
</feature>
<keyword evidence="8" id="KW-1185">Reference proteome</keyword>
<evidence type="ECO:0000313" key="8">
    <source>
        <dbReference type="Proteomes" id="UP000254958"/>
    </source>
</evidence>
<dbReference type="EMBL" id="JABEQI010000011">
    <property type="protein sequence ID" value="MBB2187777.1"/>
    <property type="molecule type" value="Genomic_DNA"/>
</dbReference>
<protein>
    <submittedName>
        <fullName evidence="6">MFS transporter</fullName>
    </submittedName>
    <submittedName>
        <fullName evidence="7">Putative MFS family arabinose efflux permease</fullName>
    </submittedName>
</protein>
<dbReference type="PANTHER" id="PTHR42910">
    <property type="entry name" value="TRANSPORTER SCO4007-RELATED"/>
    <property type="match status" value="1"/>
</dbReference>
<dbReference type="Proteomes" id="UP000562982">
    <property type="component" value="Unassembled WGS sequence"/>
</dbReference>
<feature type="transmembrane region" description="Helical" evidence="4">
    <location>
        <begin position="221"/>
        <end position="242"/>
    </location>
</feature>
<dbReference type="RefSeq" id="WP_114727699.1">
    <property type="nucleotide sequence ID" value="NZ_BJMI01000028.1"/>
</dbReference>
<dbReference type="OrthoDB" id="9815356at2"/>
<dbReference type="PANTHER" id="PTHR42910:SF1">
    <property type="entry name" value="MAJOR FACILITATOR SUPERFAMILY (MFS) PROFILE DOMAIN-CONTAINING PROTEIN"/>
    <property type="match status" value="1"/>
</dbReference>
<gene>
    <name evidence="7" type="ORF">C7453_10644</name>
    <name evidence="6" type="ORF">HLH32_15600</name>
</gene>
<evidence type="ECO:0000256" key="2">
    <source>
        <dbReference type="ARBA" id="ARBA00022989"/>
    </source>
</evidence>
<dbReference type="CDD" id="cd17324">
    <property type="entry name" value="MFS_NepI_like"/>
    <property type="match status" value="1"/>
</dbReference>
<evidence type="ECO:0000313" key="9">
    <source>
        <dbReference type="Proteomes" id="UP000562982"/>
    </source>
</evidence>
<keyword evidence="2 4" id="KW-1133">Transmembrane helix</keyword>
<dbReference type="EMBL" id="QQAW01000006">
    <property type="protein sequence ID" value="RDI37321.1"/>
    <property type="molecule type" value="Genomic_DNA"/>
</dbReference>
<dbReference type="InterPro" id="IPR036259">
    <property type="entry name" value="MFS_trans_sf"/>
</dbReference>
<dbReference type="AlphaFoldDB" id="A0A370G0A1"/>
<dbReference type="GO" id="GO:0022857">
    <property type="term" value="F:transmembrane transporter activity"/>
    <property type="evidence" value="ECO:0007669"/>
    <property type="project" value="InterPro"/>
</dbReference>
<organism evidence="7 8">
    <name type="scientific">Gluconacetobacter liquefaciens</name>
    <name type="common">Acetobacter liquefaciens</name>
    <dbReference type="NCBI Taxonomy" id="89584"/>
    <lineage>
        <taxon>Bacteria</taxon>
        <taxon>Pseudomonadati</taxon>
        <taxon>Pseudomonadota</taxon>
        <taxon>Alphaproteobacteria</taxon>
        <taxon>Acetobacterales</taxon>
        <taxon>Acetobacteraceae</taxon>
        <taxon>Gluconacetobacter</taxon>
    </lineage>
</organism>
<dbReference type="SUPFAM" id="SSF103473">
    <property type="entry name" value="MFS general substrate transporter"/>
    <property type="match status" value="1"/>
</dbReference>
<feature type="transmembrane region" description="Helical" evidence="4">
    <location>
        <begin position="254"/>
        <end position="275"/>
    </location>
</feature>
<feature type="transmembrane region" description="Helical" evidence="4">
    <location>
        <begin position="44"/>
        <end position="69"/>
    </location>
</feature>
<keyword evidence="3 4" id="KW-0472">Membrane</keyword>
<dbReference type="Gene3D" id="1.20.1250.20">
    <property type="entry name" value="MFS general substrate transporter like domains"/>
    <property type="match status" value="1"/>
</dbReference>
<reference evidence="6 9" key="2">
    <citation type="submission" date="2020-04" db="EMBL/GenBank/DDBJ databases">
        <title>Description of novel Gluconacetobacter.</title>
        <authorList>
            <person name="Sombolestani A."/>
        </authorList>
    </citation>
    <scope>NUCLEOTIDE SEQUENCE [LARGE SCALE GENOMIC DNA]</scope>
    <source>
        <strain evidence="6 9">LMG 1382</strain>
    </source>
</reference>
<dbReference type="InterPro" id="IPR020846">
    <property type="entry name" value="MFS_dom"/>
</dbReference>